<feature type="chain" id="PRO_5045578207" evidence="6">
    <location>
        <begin position="21"/>
        <end position="409"/>
    </location>
</feature>
<dbReference type="InterPro" id="IPR050492">
    <property type="entry name" value="Bact_metal-bind_prot9"/>
</dbReference>
<protein>
    <submittedName>
        <fullName evidence="7">Metal ABC transporter solute-binding protein, Zn/Mn family</fullName>
    </submittedName>
</protein>
<dbReference type="RefSeq" id="WP_410031657.1">
    <property type="nucleotide sequence ID" value="NZ_JBGMEI010000010.1"/>
</dbReference>
<dbReference type="Proteomes" id="UP001637996">
    <property type="component" value="Unassembled WGS sequence"/>
</dbReference>
<feature type="compositionally biased region" description="Basic and acidic residues" evidence="5">
    <location>
        <begin position="144"/>
        <end position="239"/>
    </location>
</feature>
<keyword evidence="3 6" id="KW-0732">Signal</keyword>
<feature type="region of interest" description="Disordered" evidence="5">
    <location>
        <begin position="24"/>
        <end position="53"/>
    </location>
</feature>
<keyword evidence="2" id="KW-0813">Transport</keyword>
<evidence type="ECO:0000256" key="5">
    <source>
        <dbReference type="SAM" id="MobiDB-lite"/>
    </source>
</evidence>
<accession>A0ABW9M9K7</accession>
<proteinExistence type="inferred from homology"/>
<dbReference type="Pfam" id="PF01297">
    <property type="entry name" value="ZnuA"/>
    <property type="match status" value="1"/>
</dbReference>
<dbReference type="EMBL" id="JBGMEI010000010">
    <property type="protein sequence ID" value="MFO3665996.1"/>
    <property type="molecule type" value="Genomic_DNA"/>
</dbReference>
<comment type="similarity">
    <text evidence="1">Belongs to the bacterial solute-binding protein 9 family.</text>
</comment>
<evidence type="ECO:0000256" key="1">
    <source>
        <dbReference type="ARBA" id="ARBA00011028"/>
    </source>
</evidence>
<feature type="region of interest" description="Disordered" evidence="5">
    <location>
        <begin position="144"/>
        <end position="244"/>
    </location>
</feature>
<evidence type="ECO:0000313" key="8">
    <source>
        <dbReference type="Proteomes" id="UP001637996"/>
    </source>
</evidence>
<evidence type="ECO:0000256" key="3">
    <source>
        <dbReference type="ARBA" id="ARBA00022729"/>
    </source>
</evidence>
<dbReference type="Gene3D" id="3.40.50.1980">
    <property type="entry name" value="Nitrogenase molybdenum iron protein domain"/>
    <property type="match status" value="2"/>
</dbReference>
<keyword evidence="4" id="KW-0175">Coiled coil</keyword>
<sequence>MKYKKMALVLALGVGLSACNNQKPAENNANTEVSQEANNDKVDEKKAEKTNQNMESTSVYTSFYPIYNLTKQIAGDKFEVKSFTNLKTESHGWEPSAKDIADLTDSQLMFINGAGMEEWEESLEGSSDIELVNTSENVELIKGSHDHNHDHEDHDHAHEEENHDHEDHDHAHEEEMHEDHDHAHEEENHDNEDHDHAHEEESHDHEDHEHAHEEENHDHEDHDHAHEHEHSHSHGEFDPHTWLSPKNGLAQAKVIADKLSEIDPANKDYYMENYKKIEDELNAMIDEYTEKFEKLENKNFLVSHQAFGYLARDFGLNQIALTSLTSTEDADAKTLKEAVDEAKNLGINTIFYEMGGSSKSADTIANELGANTVPLNTLEFATDEELNNDTTYQDLIKYNLEELYKSMAK</sequence>
<dbReference type="PANTHER" id="PTHR42953:SF3">
    <property type="entry name" value="HIGH-AFFINITY ZINC UPTAKE SYSTEM PROTEIN ZNUA"/>
    <property type="match status" value="1"/>
</dbReference>
<evidence type="ECO:0000256" key="4">
    <source>
        <dbReference type="SAM" id="Coils"/>
    </source>
</evidence>
<comment type="caution">
    <text evidence="7">The sequence shown here is derived from an EMBL/GenBank/DDBJ whole genome shotgun (WGS) entry which is preliminary data.</text>
</comment>
<keyword evidence="8" id="KW-1185">Reference proteome</keyword>
<evidence type="ECO:0000256" key="2">
    <source>
        <dbReference type="ARBA" id="ARBA00022448"/>
    </source>
</evidence>
<evidence type="ECO:0000313" key="7">
    <source>
        <dbReference type="EMBL" id="MFO3665996.1"/>
    </source>
</evidence>
<organism evidence="7 8">
    <name type="scientific">Anaerococcus martiniensis</name>
    <dbReference type="NCBI Taxonomy" id="3115615"/>
    <lineage>
        <taxon>Bacteria</taxon>
        <taxon>Bacillati</taxon>
        <taxon>Bacillota</taxon>
        <taxon>Tissierellia</taxon>
        <taxon>Tissierellales</taxon>
        <taxon>Peptoniphilaceae</taxon>
        <taxon>Anaerococcus</taxon>
    </lineage>
</organism>
<dbReference type="PANTHER" id="PTHR42953">
    <property type="entry name" value="HIGH-AFFINITY ZINC UPTAKE SYSTEM PROTEIN ZNUA-RELATED"/>
    <property type="match status" value="1"/>
</dbReference>
<gene>
    <name evidence="7" type="ORF">ACCQ41_07035</name>
</gene>
<name>A0ABW9M9K7_9FIRM</name>
<feature type="signal peptide" evidence="6">
    <location>
        <begin position="1"/>
        <end position="20"/>
    </location>
</feature>
<feature type="coiled-coil region" evidence="4">
    <location>
        <begin position="267"/>
        <end position="298"/>
    </location>
</feature>
<feature type="compositionally biased region" description="Polar residues" evidence="5">
    <location>
        <begin position="24"/>
        <end position="37"/>
    </location>
</feature>
<dbReference type="SUPFAM" id="SSF53807">
    <property type="entry name" value="Helical backbone' metal receptor"/>
    <property type="match status" value="1"/>
</dbReference>
<dbReference type="PROSITE" id="PS51257">
    <property type="entry name" value="PROKAR_LIPOPROTEIN"/>
    <property type="match status" value="1"/>
</dbReference>
<reference evidence="7 8" key="1">
    <citation type="journal article" date="2025" name="Anaerobe">
        <title>Description of Anaerococcus kampingiae sp. nov., Anaerococcus groningensis sp. nov., Anaerococcus martiniensis sp. nov., and Anaerococcus cruorum sp. nov., isolated from human clinical specimens.</title>
        <authorList>
            <person name="Boiten K.E."/>
            <person name="Meijer J."/>
            <person name="van Wezel E.M."/>
            <person name="Veloo A.C.M."/>
        </authorList>
    </citation>
    <scope>NUCLEOTIDE SEQUENCE [LARGE SCALE GENOMIC DNA]</scope>
    <source>
        <strain evidence="7 8">ENR0831</strain>
    </source>
</reference>
<dbReference type="InterPro" id="IPR006127">
    <property type="entry name" value="ZnuA-like"/>
</dbReference>
<feature type="compositionally biased region" description="Basic and acidic residues" evidence="5">
    <location>
        <begin position="38"/>
        <end position="49"/>
    </location>
</feature>
<evidence type="ECO:0000256" key="6">
    <source>
        <dbReference type="SAM" id="SignalP"/>
    </source>
</evidence>